<keyword evidence="2 5" id="KW-0812">Transmembrane</keyword>
<evidence type="ECO:0000256" key="3">
    <source>
        <dbReference type="ARBA" id="ARBA00022989"/>
    </source>
</evidence>
<evidence type="ECO:0000313" key="7">
    <source>
        <dbReference type="EMBL" id="SIS87580.1"/>
    </source>
</evidence>
<dbReference type="Pfam" id="PF07219">
    <property type="entry name" value="HemY_N"/>
    <property type="match status" value="1"/>
</dbReference>
<evidence type="ECO:0000256" key="4">
    <source>
        <dbReference type="ARBA" id="ARBA00023136"/>
    </source>
</evidence>
<keyword evidence="8" id="KW-1185">Reference proteome</keyword>
<sequence>MIRLISFLIAVGLAVAGAVWLANHPGEVMVQWLGWRVDTSVPVLLVAAVLLVLVVSLLVRLVLGVLTVPGVIGRFRSRRALKRGLLALAEAESALLTHDAAKAARKAAQAKALLPNQQAAVLIQAEAALLRDDLDGAQALYEELLETRSSALAALHGLLALAEKRNDKVLLRDVASRAVAVNERAAWAVRPLFTVLVDAGDWAAAQKTLDLGCKREVFSDAERARLTATLLCAQADAALLRGETHEVARLTKKAVSAAPGFLPAVLRHAQSLISDGNGKKAAALLIEPWRTAPHPALAAAYLSLWQGEEALKRVQHVDALADSNPSHPESCLLAAEAALQAELWGQARTRLKPLLDRGLHERRLALLMARLEESEHGNTTEALRWYKLAAAWDAHSPAPAALWQCDQCHTPAADWSVHCPTCNTIGSVTANV</sequence>
<keyword evidence="4 5" id="KW-0472">Membrane</keyword>
<comment type="subcellular location">
    <subcellularLocation>
        <location evidence="1">Membrane</location>
    </subcellularLocation>
</comment>
<dbReference type="EMBL" id="FTOA01000004">
    <property type="protein sequence ID" value="SIS87580.1"/>
    <property type="molecule type" value="Genomic_DNA"/>
</dbReference>
<dbReference type="InterPro" id="IPR011990">
    <property type="entry name" value="TPR-like_helical_dom_sf"/>
</dbReference>
<feature type="domain" description="HemY N-terminal" evidence="6">
    <location>
        <begin position="26"/>
        <end position="130"/>
    </location>
</feature>
<evidence type="ECO:0000313" key="8">
    <source>
        <dbReference type="Proteomes" id="UP000185678"/>
    </source>
</evidence>
<evidence type="ECO:0000259" key="6">
    <source>
        <dbReference type="Pfam" id="PF07219"/>
    </source>
</evidence>
<evidence type="ECO:0000256" key="5">
    <source>
        <dbReference type="SAM" id="Phobius"/>
    </source>
</evidence>
<name>A0A1N7MNF9_9PROT</name>
<proteinExistence type="predicted"/>
<accession>A0A1N7MNF9</accession>
<dbReference type="STRING" id="80876.SAMN05421779_104239"/>
<dbReference type="RefSeq" id="WP_076400678.1">
    <property type="nucleotide sequence ID" value="NZ_FTOA01000004.1"/>
</dbReference>
<evidence type="ECO:0000256" key="1">
    <source>
        <dbReference type="ARBA" id="ARBA00004370"/>
    </source>
</evidence>
<dbReference type="Gene3D" id="1.25.40.10">
    <property type="entry name" value="Tetratricopeptide repeat domain"/>
    <property type="match status" value="2"/>
</dbReference>
<protein>
    <submittedName>
        <fullName evidence="7">HemY protein</fullName>
    </submittedName>
</protein>
<dbReference type="GO" id="GO:0016020">
    <property type="term" value="C:membrane"/>
    <property type="evidence" value="ECO:0007669"/>
    <property type="project" value="UniProtKB-SubCell"/>
</dbReference>
<dbReference type="InterPro" id="IPR010817">
    <property type="entry name" value="HemY_N"/>
</dbReference>
<keyword evidence="3 5" id="KW-1133">Transmembrane helix</keyword>
<dbReference type="AlphaFoldDB" id="A0A1N7MNF9"/>
<evidence type="ECO:0000256" key="2">
    <source>
        <dbReference type="ARBA" id="ARBA00022692"/>
    </source>
</evidence>
<dbReference type="Proteomes" id="UP000185678">
    <property type="component" value="Unassembled WGS sequence"/>
</dbReference>
<gene>
    <name evidence="7" type="ORF">SAMN05421779_104239</name>
</gene>
<organism evidence="7 8">
    <name type="scientific">Insolitispirillum peregrinum</name>
    <dbReference type="NCBI Taxonomy" id="80876"/>
    <lineage>
        <taxon>Bacteria</taxon>
        <taxon>Pseudomonadati</taxon>
        <taxon>Pseudomonadota</taxon>
        <taxon>Alphaproteobacteria</taxon>
        <taxon>Rhodospirillales</taxon>
        <taxon>Novispirillaceae</taxon>
        <taxon>Insolitispirillum</taxon>
    </lineage>
</organism>
<reference evidence="7 8" key="1">
    <citation type="submission" date="2017-01" db="EMBL/GenBank/DDBJ databases">
        <authorList>
            <person name="Mah S.A."/>
            <person name="Swanson W.J."/>
            <person name="Moy G.W."/>
            <person name="Vacquier V.D."/>
        </authorList>
    </citation>
    <scope>NUCLEOTIDE SEQUENCE [LARGE SCALE GENOMIC DNA]</scope>
    <source>
        <strain evidence="7 8">DSM 11589</strain>
    </source>
</reference>
<feature type="transmembrane region" description="Helical" evidence="5">
    <location>
        <begin position="45"/>
        <end position="72"/>
    </location>
</feature>